<evidence type="ECO:0000256" key="1">
    <source>
        <dbReference type="SAM" id="MobiDB-lite"/>
    </source>
</evidence>
<feature type="compositionally biased region" description="Low complexity" evidence="1">
    <location>
        <begin position="368"/>
        <end position="378"/>
    </location>
</feature>
<comment type="caution">
    <text evidence="2">The sequence shown here is derived from an EMBL/GenBank/DDBJ whole genome shotgun (WGS) entry which is preliminary data.</text>
</comment>
<evidence type="ECO:0000313" key="3">
    <source>
        <dbReference type="Proteomes" id="UP000750711"/>
    </source>
</evidence>
<feature type="region of interest" description="Disordered" evidence="1">
    <location>
        <begin position="175"/>
        <end position="195"/>
    </location>
</feature>
<feature type="region of interest" description="Disordered" evidence="1">
    <location>
        <begin position="1"/>
        <end position="61"/>
    </location>
</feature>
<dbReference type="Proteomes" id="UP000750711">
    <property type="component" value="Unassembled WGS sequence"/>
</dbReference>
<organism evidence="2 3">
    <name type="scientific">Trichoglossum hirsutum</name>
    <dbReference type="NCBI Taxonomy" id="265104"/>
    <lineage>
        <taxon>Eukaryota</taxon>
        <taxon>Fungi</taxon>
        <taxon>Dikarya</taxon>
        <taxon>Ascomycota</taxon>
        <taxon>Pezizomycotina</taxon>
        <taxon>Geoglossomycetes</taxon>
        <taxon>Geoglossales</taxon>
        <taxon>Geoglossaceae</taxon>
        <taxon>Trichoglossum</taxon>
    </lineage>
</organism>
<dbReference type="AlphaFoldDB" id="A0A9P8IA12"/>
<sequence length="519" mass="53892">MPPNPYPATPPKSFSSSPSATGTKNIAGDDPVSKAAGITSGQESGGNYRAVGEPTRDGDRAYGKYQVMGKNIPQWTQEALGRPLGVDEFLNSDEAQEAVYKKKMGEYIQKYGPDAGKAWFAGEHGMNNPNARAHRPDGTPFGPNVAQYGGNFAAAFSGPDGSSAPAAKAIEVAASGKTAPPPASGVPTRQAPSPTQPGQIYVNPSMVPNVPQYSREQVEGLLSNPWATNEQKERIRNEYIRQNQPIEMAYPGGKVLINPRDHTQQQFIAEPVKGESKIGDISRPIVQVPDGKGNLIQMPVIHPPAPEAAPAAPAVGPRSEAAPSPAPTGPTAAPTGAPATGAGPEPTPAPNAPTAPVQVASTDPAAAFTAAGAGSGPRPVIPPVPNIPTTPFGKFAASGAAPPGIDPQDWAAYTGKKDYDIKQSINEDSQKKAADFAAKKYDTLSTQAQAARKQMPNLDLALTLMNDPNFHSGITAGLQDTWARLKAATGIDAMANAPNEAFDKIISSTVLGSIKDVGG</sequence>
<feature type="compositionally biased region" description="Pro residues" evidence="1">
    <location>
        <begin position="1"/>
        <end position="10"/>
    </location>
</feature>
<feature type="region of interest" description="Disordered" evidence="1">
    <location>
        <begin position="297"/>
        <end position="358"/>
    </location>
</feature>
<keyword evidence="3" id="KW-1185">Reference proteome</keyword>
<accession>A0A9P8IA12</accession>
<gene>
    <name evidence="2" type="ORF">GP486_008376</name>
</gene>
<reference evidence="2" key="1">
    <citation type="submission" date="2021-03" db="EMBL/GenBank/DDBJ databases">
        <title>Comparative genomics and phylogenomic investigation of the class Geoglossomycetes provide insights into ecological specialization and systematics.</title>
        <authorList>
            <person name="Melie T."/>
            <person name="Pirro S."/>
            <person name="Miller A.N."/>
            <person name="Quandt A."/>
        </authorList>
    </citation>
    <scope>NUCLEOTIDE SEQUENCE</scope>
    <source>
        <strain evidence="2">CAQ_001_2017</strain>
    </source>
</reference>
<proteinExistence type="predicted"/>
<name>A0A9P8IA12_9PEZI</name>
<evidence type="ECO:0000313" key="2">
    <source>
        <dbReference type="EMBL" id="KAH0547883.1"/>
    </source>
</evidence>
<feature type="compositionally biased region" description="Polar residues" evidence="1">
    <location>
        <begin position="12"/>
        <end position="24"/>
    </location>
</feature>
<feature type="non-terminal residue" evidence="2">
    <location>
        <position position="519"/>
    </location>
</feature>
<feature type="region of interest" description="Disordered" evidence="1">
    <location>
        <begin position="368"/>
        <end position="387"/>
    </location>
</feature>
<dbReference type="EMBL" id="JAGHQM010003154">
    <property type="protein sequence ID" value="KAH0547883.1"/>
    <property type="molecule type" value="Genomic_DNA"/>
</dbReference>
<protein>
    <submittedName>
        <fullName evidence="2">Uncharacterized protein</fullName>
    </submittedName>
</protein>
<feature type="compositionally biased region" description="Low complexity" evidence="1">
    <location>
        <begin position="329"/>
        <end position="344"/>
    </location>
</feature>